<evidence type="ECO:0000313" key="1">
    <source>
        <dbReference type="EMBL" id="SEO23644.1"/>
    </source>
</evidence>
<name>A0A1H8N248_9EURY</name>
<gene>
    <name evidence="1" type="ORF">SAMN04487948_101257</name>
</gene>
<keyword evidence="2" id="KW-1185">Reference proteome</keyword>
<proteinExistence type="predicted"/>
<reference evidence="2" key="1">
    <citation type="submission" date="2016-10" db="EMBL/GenBank/DDBJ databases">
        <authorList>
            <person name="Varghese N."/>
            <person name="Submissions S."/>
        </authorList>
    </citation>
    <scope>NUCLEOTIDE SEQUENCE [LARGE SCALE GENOMIC DNA]</scope>
    <source>
        <strain evidence="2">CGMCC 1.10121</strain>
    </source>
</reference>
<dbReference type="OrthoDB" id="170048at2157"/>
<dbReference type="RefSeq" id="WP_089820644.1">
    <property type="nucleotide sequence ID" value="NZ_FODV01000001.1"/>
</dbReference>
<protein>
    <submittedName>
        <fullName evidence="1">Uncharacterized protein</fullName>
    </submittedName>
</protein>
<dbReference type="Proteomes" id="UP000199126">
    <property type="component" value="Unassembled WGS sequence"/>
</dbReference>
<organism evidence="1 2">
    <name type="scientific">Halogranum amylolyticum</name>
    <dbReference type="NCBI Taxonomy" id="660520"/>
    <lineage>
        <taxon>Archaea</taxon>
        <taxon>Methanobacteriati</taxon>
        <taxon>Methanobacteriota</taxon>
        <taxon>Stenosarchaea group</taxon>
        <taxon>Halobacteria</taxon>
        <taxon>Halobacteriales</taxon>
        <taxon>Haloferacaceae</taxon>
    </lineage>
</organism>
<accession>A0A1H8N248</accession>
<dbReference type="EMBL" id="FODV01000001">
    <property type="protein sequence ID" value="SEO23644.1"/>
    <property type="molecule type" value="Genomic_DNA"/>
</dbReference>
<sequence>MAQIVYDGPDGVERLQDLPEESLWFDADTGYWVVRFDEDEEGMNLLRRIRDTRVYYVEQRRSDEELEGTWAPEFE</sequence>
<dbReference type="AlphaFoldDB" id="A0A1H8N248"/>
<evidence type="ECO:0000313" key="2">
    <source>
        <dbReference type="Proteomes" id="UP000199126"/>
    </source>
</evidence>